<dbReference type="OrthoDB" id="2126698at2759"/>
<keyword evidence="4 7" id="KW-1133">Transmembrane helix</keyword>
<accession>A0A5A7RDG9</accession>
<comment type="subcellular location">
    <subcellularLocation>
        <location evidence="1">Membrane</location>
        <topology evidence="1">Multi-pass membrane protein</topology>
    </subcellularLocation>
</comment>
<dbReference type="InterPro" id="IPR044644">
    <property type="entry name" value="DinF-like"/>
</dbReference>
<evidence type="ECO:0000313" key="9">
    <source>
        <dbReference type="Proteomes" id="UP000325081"/>
    </source>
</evidence>
<evidence type="ECO:0000256" key="7">
    <source>
        <dbReference type="SAM" id="Phobius"/>
    </source>
</evidence>
<dbReference type="EMBL" id="BKCP01011737">
    <property type="protein sequence ID" value="GER55350.1"/>
    <property type="molecule type" value="Genomic_DNA"/>
</dbReference>
<keyword evidence="9" id="KW-1185">Reference proteome</keyword>
<evidence type="ECO:0000256" key="3">
    <source>
        <dbReference type="ARBA" id="ARBA00022692"/>
    </source>
</evidence>
<keyword evidence="3 7" id="KW-0812">Transmembrane</keyword>
<dbReference type="GO" id="GO:0016020">
    <property type="term" value="C:membrane"/>
    <property type="evidence" value="ECO:0007669"/>
    <property type="project" value="UniProtKB-SubCell"/>
</dbReference>
<gene>
    <name evidence="8" type="ORF">STAS_33000</name>
</gene>
<dbReference type="SUPFAM" id="SSF52218">
    <property type="entry name" value="Flavoproteins"/>
    <property type="match status" value="1"/>
</dbReference>
<reference evidence="9" key="1">
    <citation type="journal article" date="2019" name="Curr. Biol.">
        <title>Genome Sequence of Striga asiatica Provides Insight into the Evolution of Plant Parasitism.</title>
        <authorList>
            <person name="Yoshida S."/>
            <person name="Kim S."/>
            <person name="Wafula E.K."/>
            <person name="Tanskanen J."/>
            <person name="Kim Y.M."/>
            <person name="Honaas L."/>
            <person name="Yang Z."/>
            <person name="Spallek T."/>
            <person name="Conn C.E."/>
            <person name="Ichihashi Y."/>
            <person name="Cheong K."/>
            <person name="Cui S."/>
            <person name="Der J.P."/>
            <person name="Gundlach H."/>
            <person name="Jiao Y."/>
            <person name="Hori C."/>
            <person name="Ishida J.K."/>
            <person name="Kasahara H."/>
            <person name="Kiba T."/>
            <person name="Kim M.S."/>
            <person name="Koo N."/>
            <person name="Laohavisit A."/>
            <person name="Lee Y.H."/>
            <person name="Lumba S."/>
            <person name="McCourt P."/>
            <person name="Mortimer J.C."/>
            <person name="Mutuku J.M."/>
            <person name="Nomura T."/>
            <person name="Sasaki-Sekimoto Y."/>
            <person name="Seto Y."/>
            <person name="Wang Y."/>
            <person name="Wakatake T."/>
            <person name="Sakakibara H."/>
            <person name="Demura T."/>
            <person name="Yamaguchi S."/>
            <person name="Yoneyama K."/>
            <person name="Manabe R.I."/>
            <person name="Nelson D.C."/>
            <person name="Schulman A.H."/>
            <person name="Timko M.P."/>
            <person name="dePamphilis C.W."/>
            <person name="Choi D."/>
            <person name="Shirasu K."/>
        </authorList>
    </citation>
    <scope>NUCLEOTIDE SEQUENCE [LARGE SCALE GENOMIC DNA]</scope>
    <source>
        <strain evidence="9">cv. UVA1</strain>
    </source>
</reference>
<dbReference type="Proteomes" id="UP000325081">
    <property type="component" value="Unassembled WGS sequence"/>
</dbReference>
<sequence>MEAVPLLTNLLQYPDAKMTFTLLCIVVLEYASVCLTRIAEAFASSPEKLDELCSVELDSAGVSVSLFNIISKLFNIPLLSVAASFCLKHIKKCRQVLSNNESLIDVIEKLQLSSVSTALTLAVGIGIFEAMALSLGMLLGLMEISSFLWHLKESSVVSFERQNHWFLCTSTRTNGDQSPDWWGWGYWLSPLAYGYNAIAMNEIFVTRFLKRKRIAPKKSNLRKKLKREKNNFENKPLTESLAGESRTTRETDSDKE</sequence>
<name>A0A5A7RDG9_STRAF</name>
<keyword evidence="5 7" id="KW-0472">Membrane</keyword>
<dbReference type="GO" id="GO:0009507">
    <property type="term" value="C:chloroplast"/>
    <property type="evidence" value="ECO:0007669"/>
    <property type="project" value="TreeGrafter"/>
</dbReference>
<dbReference type="PANTHER" id="PTHR42893">
    <property type="entry name" value="PROTEIN DETOXIFICATION 44, CHLOROPLASTIC-RELATED"/>
    <property type="match status" value="1"/>
</dbReference>
<feature type="region of interest" description="Disordered" evidence="6">
    <location>
        <begin position="220"/>
        <end position="256"/>
    </location>
</feature>
<feature type="compositionally biased region" description="Basic and acidic residues" evidence="6">
    <location>
        <begin position="246"/>
        <end position="256"/>
    </location>
</feature>
<comment type="caution">
    <text evidence="8">The sequence shown here is derived from an EMBL/GenBank/DDBJ whole genome shotgun (WGS) entry which is preliminary data.</text>
</comment>
<evidence type="ECO:0000256" key="5">
    <source>
        <dbReference type="ARBA" id="ARBA00023136"/>
    </source>
</evidence>
<evidence type="ECO:0000256" key="2">
    <source>
        <dbReference type="ARBA" id="ARBA00010199"/>
    </source>
</evidence>
<feature type="transmembrane region" description="Helical" evidence="7">
    <location>
        <begin position="20"/>
        <end position="39"/>
    </location>
</feature>
<protein>
    <submittedName>
        <fullName evidence="8">MATE efflux family protein</fullName>
    </submittedName>
</protein>
<feature type="transmembrane region" description="Helical" evidence="7">
    <location>
        <begin position="184"/>
        <end position="209"/>
    </location>
</feature>
<evidence type="ECO:0000256" key="6">
    <source>
        <dbReference type="SAM" id="MobiDB-lite"/>
    </source>
</evidence>
<dbReference type="InterPro" id="IPR029039">
    <property type="entry name" value="Flavoprotein-like_sf"/>
</dbReference>
<evidence type="ECO:0000313" key="8">
    <source>
        <dbReference type="EMBL" id="GER55350.1"/>
    </source>
</evidence>
<evidence type="ECO:0000256" key="1">
    <source>
        <dbReference type="ARBA" id="ARBA00004141"/>
    </source>
</evidence>
<evidence type="ECO:0000256" key="4">
    <source>
        <dbReference type="ARBA" id="ARBA00022989"/>
    </source>
</evidence>
<proteinExistence type="inferred from homology"/>
<dbReference type="AlphaFoldDB" id="A0A5A7RDG9"/>
<feature type="transmembrane region" description="Helical" evidence="7">
    <location>
        <begin position="118"/>
        <end position="142"/>
    </location>
</feature>
<organism evidence="8 9">
    <name type="scientific">Striga asiatica</name>
    <name type="common">Asiatic witchweed</name>
    <name type="synonym">Buchnera asiatica</name>
    <dbReference type="NCBI Taxonomy" id="4170"/>
    <lineage>
        <taxon>Eukaryota</taxon>
        <taxon>Viridiplantae</taxon>
        <taxon>Streptophyta</taxon>
        <taxon>Embryophyta</taxon>
        <taxon>Tracheophyta</taxon>
        <taxon>Spermatophyta</taxon>
        <taxon>Magnoliopsida</taxon>
        <taxon>eudicotyledons</taxon>
        <taxon>Gunneridae</taxon>
        <taxon>Pentapetalae</taxon>
        <taxon>asterids</taxon>
        <taxon>lamiids</taxon>
        <taxon>Lamiales</taxon>
        <taxon>Orobanchaceae</taxon>
        <taxon>Buchnereae</taxon>
        <taxon>Striga</taxon>
    </lineage>
</organism>
<comment type="similarity">
    <text evidence="2">Belongs to the multi antimicrobial extrusion (MATE) (TC 2.A.66.1) family.</text>
</comment>
<dbReference type="PANTHER" id="PTHR42893:SF45">
    <property type="entry name" value="PROTEIN DETOXIFICATION 45, CHLOROPLASTIC"/>
    <property type="match status" value="1"/>
</dbReference>